<dbReference type="PATRIC" id="fig|1434118.4.peg.5202"/>
<protein>
    <submittedName>
        <fullName evidence="1">Alkaline phosphatase</fullName>
        <ecNumber evidence="1">3.1.3.1</ecNumber>
    </submittedName>
</protein>
<dbReference type="GO" id="GO:0004035">
    <property type="term" value="F:alkaline phosphatase activity"/>
    <property type="evidence" value="ECO:0007669"/>
    <property type="project" value="UniProtKB-EC"/>
</dbReference>
<dbReference type="GeneID" id="24873777"/>
<dbReference type="KEGG" id="msj:MSSAC_4051"/>
<dbReference type="AlphaFoldDB" id="A0A0E3LE97"/>
<dbReference type="EMBL" id="CP009508">
    <property type="protein sequence ID" value="AKB38641.1"/>
    <property type="molecule type" value="Genomic_DNA"/>
</dbReference>
<proteinExistence type="predicted"/>
<keyword evidence="1" id="KW-0378">Hydrolase</keyword>
<name>A0A0E3LE97_9EURY</name>
<evidence type="ECO:0000313" key="1">
    <source>
        <dbReference type="EMBL" id="AKB38641.1"/>
    </source>
</evidence>
<accession>A0A0E3LE97</accession>
<dbReference type="Proteomes" id="UP000033123">
    <property type="component" value="Chromosome"/>
</dbReference>
<dbReference type="HOGENOM" id="CLU_2420096_0_0_2"/>
<dbReference type="STRING" id="1434118.MSSAC_4051"/>
<dbReference type="EC" id="3.1.3.1" evidence="1"/>
<gene>
    <name evidence="1" type="ORF">MSSAC_4051</name>
</gene>
<sequence>MYFFIFFEDAVLKYFWFRFQAQNLKFRVWSENFSGDNGDGKLDENEYLLDMTDPSNPVLRIGDAELPVSKNILIKDGVSHGTVVSMKYPNG</sequence>
<evidence type="ECO:0000313" key="2">
    <source>
        <dbReference type="Proteomes" id="UP000033123"/>
    </source>
</evidence>
<dbReference type="RefSeq" id="WP_048174053.1">
    <property type="nucleotide sequence ID" value="NZ_CP009508.1"/>
</dbReference>
<reference evidence="1 2" key="1">
    <citation type="submission" date="2014-07" db="EMBL/GenBank/DDBJ databases">
        <title>Methanogenic archaea and the global carbon cycle.</title>
        <authorList>
            <person name="Henriksen J.R."/>
            <person name="Luke J."/>
            <person name="Reinhart S."/>
            <person name="Benedict M.N."/>
            <person name="Youngblut N.D."/>
            <person name="Metcalf M.E."/>
            <person name="Whitaker R.J."/>
            <person name="Metcalf W.W."/>
        </authorList>
    </citation>
    <scope>NUCLEOTIDE SEQUENCE [LARGE SCALE GENOMIC DNA]</scope>
    <source>
        <strain evidence="1 2">C2J</strain>
    </source>
</reference>
<organism evidence="1 2">
    <name type="scientific">Methanosarcina siciliae C2J</name>
    <dbReference type="NCBI Taxonomy" id="1434118"/>
    <lineage>
        <taxon>Archaea</taxon>
        <taxon>Methanobacteriati</taxon>
        <taxon>Methanobacteriota</taxon>
        <taxon>Stenosarchaea group</taxon>
        <taxon>Methanomicrobia</taxon>
        <taxon>Methanosarcinales</taxon>
        <taxon>Methanosarcinaceae</taxon>
        <taxon>Methanosarcina</taxon>
    </lineage>
</organism>